<dbReference type="EMBL" id="CAUJNA010000686">
    <property type="protein sequence ID" value="CAJ1380134.1"/>
    <property type="molecule type" value="Genomic_DNA"/>
</dbReference>
<feature type="signal peptide" evidence="2">
    <location>
        <begin position="1"/>
        <end position="28"/>
    </location>
</feature>
<dbReference type="AlphaFoldDB" id="A0AA36I5N7"/>
<dbReference type="Proteomes" id="UP001178507">
    <property type="component" value="Unassembled WGS sequence"/>
</dbReference>
<evidence type="ECO:0000256" key="2">
    <source>
        <dbReference type="SAM" id="SignalP"/>
    </source>
</evidence>
<protein>
    <submittedName>
        <fullName evidence="3">Uncharacterized protein</fullName>
    </submittedName>
</protein>
<dbReference type="InterPro" id="IPR004988">
    <property type="entry name" value="DUF273"/>
</dbReference>
<reference evidence="3" key="1">
    <citation type="submission" date="2023-08" db="EMBL/GenBank/DDBJ databases">
        <authorList>
            <person name="Chen Y."/>
            <person name="Shah S."/>
            <person name="Dougan E. K."/>
            <person name="Thang M."/>
            <person name="Chan C."/>
        </authorList>
    </citation>
    <scope>NUCLEOTIDE SEQUENCE</scope>
</reference>
<feature type="region of interest" description="Disordered" evidence="1">
    <location>
        <begin position="54"/>
        <end position="86"/>
    </location>
</feature>
<evidence type="ECO:0000313" key="4">
    <source>
        <dbReference type="Proteomes" id="UP001178507"/>
    </source>
</evidence>
<keyword evidence="4" id="KW-1185">Reference proteome</keyword>
<accession>A0AA36I5N7</accession>
<gene>
    <name evidence="3" type="ORF">EVOR1521_LOCUS8161</name>
</gene>
<evidence type="ECO:0000256" key="1">
    <source>
        <dbReference type="SAM" id="MobiDB-lite"/>
    </source>
</evidence>
<dbReference type="Pfam" id="PF03314">
    <property type="entry name" value="DUF273"/>
    <property type="match status" value="1"/>
</dbReference>
<dbReference type="Gene3D" id="3.90.550.10">
    <property type="entry name" value="Spore Coat Polysaccharide Biosynthesis Protein SpsA, Chain A"/>
    <property type="match status" value="1"/>
</dbReference>
<dbReference type="PANTHER" id="PTHR31562:SF4">
    <property type="entry name" value="DUF268 DOMAIN-CONTAINING PROTEIN-RELATED"/>
    <property type="match status" value="1"/>
</dbReference>
<dbReference type="PANTHER" id="PTHR31562">
    <property type="entry name" value="PROTEIN CBG18972"/>
    <property type="match status" value="1"/>
</dbReference>
<proteinExistence type="predicted"/>
<sequence length="505" mass="56455">MRIGRHFLWTVLPFQALLSLAYLGFCDSTWKYCVSFDEIIRSSTEQLRGTVDVAPPARQGTSSTEQLRGSVDVAPPARQGTDVNGTGSFETEIIVNSSSNVSNGKGSNASNDDNAMDLARQSADLARQSTTSLAPIQLAPIGLLRDHLVLAMGDVGRFNPQNGTYRLNRAFWECYSKKWGASVLFIDPRRFEKCQLHTDWFFRRVCAVASLVEAFVRDSKENVSETADSFGLPVAPRWIFHLDGDSMLSNLDLPLSDFTVPWDREGKSLVFYERFHNGEIAAGNYALRVSELAAQFLRGWERKVSETKNVKFTNSDNGVLHLHLVWYLQKELSFPQGSLQNASHAWASVLRQFRASKDIGSYDRFVALVKLALGPRRDFKHLLVGRRGHGFCADDWTKMYLSKLHVCHHAVKSAAQLVKMIGQSCIDKSLQCLQGPAVCAPQTEREARVKLRNFKPDRFALGNVNDISSCWPNCTRDIPQAVWGQMAVGLQKNGHCLSPRMACCC</sequence>
<dbReference type="InterPro" id="IPR029044">
    <property type="entry name" value="Nucleotide-diphossugar_trans"/>
</dbReference>
<feature type="chain" id="PRO_5041304196" evidence="2">
    <location>
        <begin position="29"/>
        <end position="505"/>
    </location>
</feature>
<keyword evidence="2" id="KW-0732">Signal</keyword>
<evidence type="ECO:0000313" key="3">
    <source>
        <dbReference type="EMBL" id="CAJ1380134.1"/>
    </source>
</evidence>
<name>A0AA36I5N7_9DINO</name>
<comment type="caution">
    <text evidence="3">The sequence shown here is derived from an EMBL/GenBank/DDBJ whole genome shotgun (WGS) entry which is preliminary data.</text>
</comment>
<organism evidence="3 4">
    <name type="scientific">Effrenium voratum</name>
    <dbReference type="NCBI Taxonomy" id="2562239"/>
    <lineage>
        <taxon>Eukaryota</taxon>
        <taxon>Sar</taxon>
        <taxon>Alveolata</taxon>
        <taxon>Dinophyceae</taxon>
        <taxon>Suessiales</taxon>
        <taxon>Symbiodiniaceae</taxon>
        <taxon>Effrenium</taxon>
    </lineage>
</organism>